<dbReference type="GeneID" id="13797873"/>
<feature type="transmembrane region" description="Helical" evidence="5">
    <location>
        <begin position="182"/>
        <end position="207"/>
    </location>
</feature>
<dbReference type="AlphaFoldDB" id="K0IJV0"/>
<dbReference type="PANTHER" id="PTHR39344:SF1">
    <property type="entry name" value="UPF0182 PROTEIN SLL1060"/>
    <property type="match status" value="1"/>
</dbReference>
<evidence type="ECO:0000256" key="5">
    <source>
        <dbReference type="SAM" id="Phobius"/>
    </source>
</evidence>
<dbReference type="PANTHER" id="PTHR39344">
    <property type="entry name" value="UPF0182 PROTEIN SLL1060"/>
    <property type="match status" value="1"/>
</dbReference>
<evidence type="ECO:0000256" key="1">
    <source>
        <dbReference type="ARBA" id="ARBA00022475"/>
    </source>
</evidence>
<feature type="transmembrane region" description="Helical" evidence="5">
    <location>
        <begin position="300"/>
        <end position="320"/>
    </location>
</feature>
<keyword evidence="7" id="KW-1185">Reference proteome</keyword>
<dbReference type="RefSeq" id="WP_015019084.1">
    <property type="nucleotide sequence ID" value="NC_018719.1"/>
</dbReference>
<evidence type="ECO:0000313" key="6">
    <source>
        <dbReference type="EMBL" id="AFU58547.1"/>
    </source>
</evidence>
<dbReference type="Proteomes" id="UP000008037">
    <property type="component" value="Chromosome"/>
</dbReference>
<name>K0IJV0_NITGG</name>
<dbReference type="InParanoid" id="K0IJV0"/>
<feature type="transmembrane region" description="Helical" evidence="5">
    <location>
        <begin position="127"/>
        <end position="147"/>
    </location>
</feature>
<organism evidence="6 7">
    <name type="scientific">Nitrososphaera gargensis (strain Ga9.2)</name>
    <dbReference type="NCBI Taxonomy" id="1237085"/>
    <lineage>
        <taxon>Archaea</taxon>
        <taxon>Nitrososphaerota</taxon>
        <taxon>Nitrososphaeria</taxon>
        <taxon>Nitrososphaerales</taxon>
        <taxon>Nitrososphaeraceae</taxon>
        <taxon>Nitrososphaera</taxon>
    </lineage>
</organism>
<dbReference type="InterPro" id="IPR005372">
    <property type="entry name" value="UPF0182"/>
</dbReference>
<keyword evidence="1" id="KW-1003">Cell membrane</keyword>
<evidence type="ECO:0000256" key="3">
    <source>
        <dbReference type="ARBA" id="ARBA00022989"/>
    </source>
</evidence>
<reference evidence="6 7" key="1">
    <citation type="journal article" date="2012" name="Environ. Microbiol.">
        <title>The genome of the ammonia-oxidizing Candidatus Nitrososphaera gargensis: insights into metabolic versatility and environmental adaptations.</title>
        <authorList>
            <person name="Spang A."/>
            <person name="Poehlein A."/>
            <person name="Offre P."/>
            <person name="Zumbragel S."/>
            <person name="Haider S."/>
            <person name="Rychlik N."/>
            <person name="Nowka B."/>
            <person name="Schmeisser C."/>
            <person name="Lebedeva E.V."/>
            <person name="Rattei T."/>
            <person name="Bohm C."/>
            <person name="Schmid M."/>
            <person name="Galushko A."/>
            <person name="Hatzenpichler R."/>
            <person name="Weinmaier T."/>
            <person name="Daniel R."/>
            <person name="Schleper C."/>
            <person name="Spieck E."/>
            <person name="Streit W."/>
            <person name="Wagner M."/>
        </authorList>
    </citation>
    <scope>NUCLEOTIDE SEQUENCE [LARGE SCALE GENOMIC DNA]</scope>
    <source>
        <strain evidence="7">Ga9.2</strain>
    </source>
</reference>
<dbReference type="OrthoDB" id="8749at2157"/>
<proteinExistence type="predicted"/>
<dbReference type="GO" id="GO:0005576">
    <property type="term" value="C:extracellular region"/>
    <property type="evidence" value="ECO:0007669"/>
    <property type="project" value="TreeGrafter"/>
</dbReference>
<dbReference type="HOGENOM" id="CLU_309646_0_0_2"/>
<feature type="transmembrane region" description="Helical" evidence="5">
    <location>
        <begin position="18"/>
        <end position="37"/>
    </location>
</feature>
<keyword evidence="3 5" id="KW-1133">Transmembrane helix</keyword>
<dbReference type="EMBL" id="CP002408">
    <property type="protein sequence ID" value="AFU58547.1"/>
    <property type="molecule type" value="Genomic_DNA"/>
</dbReference>
<accession>K0IJV0</accession>
<evidence type="ECO:0000256" key="2">
    <source>
        <dbReference type="ARBA" id="ARBA00022692"/>
    </source>
</evidence>
<feature type="transmembrane region" description="Helical" evidence="5">
    <location>
        <begin position="228"/>
        <end position="248"/>
    </location>
</feature>
<dbReference type="GO" id="GO:0016020">
    <property type="term" value="C:membrane"/>
    <property type="evidence" value="ECO:0007669"/>
    <property type="project" value="InterPro"/>
</dbReference>
<protein>
    <submittedName>
        <fullName evidence="6">Uncharacterized protein</fullName>
    </submittedName>
</protein>
<keyword evidence="4 5" id="KW-0472">Membrane</keyword>
<evidence type="ECO:0000313" key="7">
    <source>
        <dbReference type="Proteomes" id="UP000008037"/>
    </source>
</evidence>
<sequence>MWDTYNEDRARRTDIGRIVRIAVFAAIGVIIFGLVSNQSVNLLMNLEEFGEVFTKPLYYSILSGIILAAIVFVRVNFKARHSATWYSIKMLINFLKRGDYESQSKMSRYSEFQMGKTSFAFWQLTKVVLFAPLFANIMFGMAAEYIIQGNDIGLSSIGNIFAIPFADITTDGSYAQQNVMPMFPALTLLIPPLLAAVGLRLLLYVGVTSVVNIASQYAIDSKESKPKFLSYISTIEIIAGAAVFWIGFNMFFSINIDYNTRYAIAGAMTLGAAFITFGFVDRRHAKVIIYPTKRLVYSRLFTAAVIIGLAGSIMIVNNSIAETRKIEWNGPYIAQQIEVNRFMHGLDKIETKNYDIAQPPVSPSAIQSVVEQNGDVLGNIRLWDEANAEAKLKQQLGQRSDLGYFDFDVLRFNGEMYWTGTTVPVIPNTVASRDTWFNQHFIYTHSDVGMKMLEADTGNIVDESQFFNQRRIYYGESGNGGLFSTYWSAYPVTGTRSEEVGGAFYNGTGGVNVAPPLSWMFEPNFMAYSNTPVHVMRYKDIHDRMELLYPYFVYEFCFDCTQNNPQPKEVEAFVVTDGTRTYWLMPLIVAINTSNVPWSSATSTSFMLQLVGYSLIDAYDGTVQIIVTGNDYFSQMFFEQYRDIGATREVPRWLADQIRYPEEMFIWQISKFNTYHVTDPKAYIETKDFYSIADDSNEVVPYYAYAKPPEFESPEFVGLQPLQLKEPQSNSLVGYMTVQNDLEDLGRMTFFSIPRDSPTKLISPAAAKTTLTGSAEYKEAKRALFGDTNPPLGQVSLYKVGDYEVYFIPVFADTGGKQVGIVGAVGAASTTGTHYVGLGNTPAQAFENYLQKLSGVAPTDQPPVVVINQTAPDRQSKIQNLEKVFIDAGLTVIKPTAVSAPVEFREAQGVYRADSDLSQAEAAIQSFIQEFAPEGGRIFEWHDGTTVNFGVLREVEGIVENHYISIEVG</sequence>
<dbReference type="Pfam" id="PF03699">
    <property type="entry name" value="UPF0182"/>
    <property type="match status" value="1"/>
</dbReference>
<feature type="transmembrane region" description="Helical" evidence="5">
    <location>
        <begin position="260"/>
        <end position="280"/>
    </location>
</feature>
<feature type="transmembrane region" description="Helical" evidence="5">
    <location>
        <begin position="57"/>
        <end position="77"/>
    </location>
</feature>
<evidence type="ECO:0000256" key="4">
    <source>
        <dbReference type="ARBA" id="ARBA00023136"/>
    </source>
</evidence>
<dbReference type="STRING" id="1237085.Ngar_c16140"/>
<dbReference type="KEGG" id="nga:Ngar_c16140"/>
<keyword evidence="2 5" id="KW-0812">Transmembrane</keyword>
<dbReference type="PATRIC" id="fig|1237085.11.peg.1582"/>
<gene>
    <name evidence="6" type="ordered locus">Ngar_c16140</name>
</gene>
<dbReference type="BioCyc" id="CNIT1237085:G1324-1612-MONOMER"/>